<comment type="similarity">
    <text evidence="1 2">Belongs to the enoyl-CoA hydratase/isomerase family.</text>
</comment>
<proteinExistence type="inferred from homology"/>
<keyword evidence="4" id="KW-1185">Reference proteome</keyword>
<comment type="caution">
    <text evidence="3">The sequence shown here is derived from an EMBL/GenBank/DDBJ whole genome shotgun (WGS) entry which is preliminary data.</text>
</comment>
<evidence type="ECO:0000256" key="2">
    <source>
        <dbReference type="RuleBase" id="RU003707"/>
    </source>
</evidence>
<dbReference type="Proteomes" id="UP000182486">
    <property type="component" value="Unassembled WGS sequence"/>
</dbReference>
<reference evidence="3 4" key="1">
    <citation type="submission" date="2016-09" db="EMBL/GenBank/DDBJ databases">
        <title>Couchioplanes caeruleus draft genome sequence.</title>
        <authorList>
            <person name="Sheehan J."/>
            <person name="Caffrey P."/>
        </authorList>
    </citation>
    <scope>NUCLEOTIDE SEQUENCE [LARGE SCALE GENOMIC DNA]</scope>
    <source>
        <strain evidence="3 4">DSM 43634</strain>
    </source>
</reference>
<dbReference type="InterPro" id="IPR001753">
    <property type="entry name" value="Enoyl-CoA_hydra/iso"/>
</dbReference>
<dbReference type="InterPro" id="IPR018376">
    <property type="entry name" value="Enoyl-CoA_hyd/isom_CS"/>
</dbReference>
<dbReference type="AlphaFoldDB" id="A0A1K0G9Z9"/>
<dbReference type="PROSITE" id="PS00166">
    <property type="entry name" value="ENOYL_COA_HYDRATASE"/>
    <property type="match status" value="1"/>
</dbReference>
<dbReference type="EMBL" id="MEIA01000120">
    <property type="protein sequence ID" value="OJF14066.1"/>
    <property type="molecule type" value="Genomic_DNA"/>
</dbReference>
<dbReference type="InterPro" id="IPR045002">
    <property type="entry name" value="Ech1-like"/>
</dbReference>
<gene>
    <name evidence="3" type="ORF">BG844_11820</name>
</gene>
<evidence type="ECO:0000256" key="1">
    <source>
        <dbReference type="ARBA" id="ARBA00005254"/>
    </source>
</evidence>
<dbReference type="Gene3D" id="3.90.226.10">
    <property type="entry name" value="2-enoyl-CoA Hydratase, Chain A, domain 1"/>
    <property type="match status" value="1"/>
</dbReference>
<sequence>MTSKQPSTRLVTTRVEDAVAHVHLNRPDKLNALTLDILDELVRTARWLRRDRTLRAVVIAGEGESFCSGLDFPTVLRTPRRIVGAFVPAPWRGTNLFQEACWAWRRVPVPVIAAVHGHCYGGGVQIALGADFRFATPDSRWSVLEGKWGIIPDMTGMRSLSEVVGIDVAKRLTMTAEEISGADAARIGLVTEVHDDPVAAATAFARQLATRSPDAVAAAKRLLDGAVTSSARRTFARERREQLRLLLLKNTRIAQRAARSKTSPDYRQRAR</sequence>
<evidence type="ECO:0000313" key="4">
    <source>
        <dbReference type="Proteomes" id="UP000182486"/>
    </source>
</evidence>
<protein>
    <submittedName>
        <fullName evidence="3">Enoyl-CoA hydratase</fullName>
    </submittedName>
</protein>
<dbReference type="CDD" id="cd06558">
    <property type="entry name" value="crotonase-like"/>
    <property type="match status" value="1"/>
</dbReference>
<dbReference type="PANTHER" id="PTHR43149">
    <property type="entry name" value="ENOYL-COA HYDRATASE"/>
    <property type="match status" value="1"/>
</dbReference>
<name>A0A1K0G9Z9_9ACTN</name>
<accession>A0A1K0G9Z9</accession>
<evidence type="ECO:0000313" key="3">
    <source>
        <dbReference type="EMBL" id="OJF14066.1"/>
    </source>
</evidence>
<organism evidence="3 4">
    <name type="scientific">Couchioplanes caeruleus subsp. caeruleus</name>
    <dbReference type="NCBI Taxonomy" id="56427"/>
    <lineage>
        <taxon>Bacteria</taxon>
        <taxon>Bacillati</taxon>
        <taxon>Actinomycetota</taxon>
        <taxon>Actinomycetes</taxon>
        <taxon>Micromonosporales</taxon>
        <taxon>Micromonosporaceae</taxon>
        <taxon>Couchioplanes</taxon>
    </lineage>
</organism>
<dbReference type="NCBIfam" id="NF005699">
    <property type="entry name" value="PRK07509.1"/>
    <property type="match status" value="1"/>
</dbReference>
<dbReference type="RefSeq" id="WP_071805194.1">
    <property type="nucleotide sequence ID" value="NZ_MEIA01000120.1"/>
</dbReference>
<dbReference type="Pfam" id="PF00378">
    <property type="entry name" value="ECH_1"/>
    <property type="match status" value="1"/>
</dbReference>
<dbReference type="InterPro" id="IPR029045">
    <property type="entry name" value="ClpP/crotonase-like_dom_sf"/>
</dbReference>
<dbReference type="PANTHER" id="PTHR43149:SF1">
    <property type="entry name" value="DELTA(3,5)-DELTA(2,4)-DIENOYL-COA ISOMERASE, MITOCHONDRIAL"/>
    <property type="match status" value="1"/>
</dbReference>
<dbReference type="GO" id="GO:0016853">
    <property type="term" value="F:isomerase activity"/>
    <property type="evidence" value="ECO:0007669"/>
    <property type="project" value="InterPro"/>
</dbReference>
<dbReference type="SUPFAM" id="SSF52096">
    <property type="entry name" value="ClpP/crotonase"/>
    <property type="match status" value="1"/>
</dbReference>